<dbReference type="InterPro" id="IPR009100">
    <property type="entry name" value="AcylCoA_DH/oxidase_NM_dom_sf"/>
</dbReference>
<dbReference type="EC" id="1.14.14.9" evidence="6"/>
<dbReference type="GO" id="GO:0016627">
    <property type="term" value="F:oxidoreductase activity, acting on the CH-CH group of donors"/>
    <property type="evidence" value="ECO:0007669"/>
    <property type="project" value="InterPro"/>
</dbReference>
<sequence length="480" mass="53498">MRTSEEYRQDLYKLKPNVYVRGKKVRRDSPEVSGGINVISKTFDLVEHPDYKDLLTTKSHISGKRINRFTHINQSAEDLLKKQLMTRKLCRLVGGCIQRCMGCDAINGLSVATFAADTEHGTDYHKRFLEYVKEFQERDLVAACAQTDVKGDRSKRPHQQDDPDMYVRVVERRSDGIVVRGAKNCITMAAVADEIIVVPTRAMTPEDKDYSVAFAVPADTEGVKIVARTSKLRAPEGLKMPQGEIGDDENMIIFDDVFVPWDRVFLCGENKYATLAAHLFALFHRHSYTGCKPATTDMIMGFGALIAEYNGVYEKHNIREKLVELAATAELVFAAGVAAAHYGQKSPAGTFIPNEVYANVGRRHAGLNYYKELEILAELSGGLPAALPFAEDFLSEEVGPYIRKYIKRRADVPAEHVYRCLFGISNILCSSLGGVQAVAGVHGGGSPVMEEIAIWRSYDFEKKKDIAKYLSGISEELPRD</sequence>
<dbReference type="PANTHER" id="PTHR36117:SF3">
    <property type="entry name" value="4-HYDROXYPHENYLACETATE 3-MONOOXYGENASE-RELATED"/>
    <property type="match status" value="1"/>
</dbReference>
<evidence type="ECO:0000256" key="2">
    <source>
        <dbReference type="ARBA" id="ARBA00022827"/>
    </source>
</evidence>
<keyword evidence="2" id="KW-0274">FAD</keyword>
<dbReference type="SUPFAM" id="SSF47203">
    <property type="entry name" value="Acyl-CoA dehydrogenase C-terminal domain-like"/>
    <property type="match status" value="1"/>
</dbReference>
<dbReference type="Pfam" id="PF03241">
    <property type="entry name" value="HpaB"/>
    <property type="match status" value="1"/>
</dbReference>
<dbReference type="Proteomes" id="UP000028501">
    <property type="component" value="Chromosome"/>
</dbReference>
<accession>A0A075WD14</accession>
<dbReference type="EMBL" id="CP006577">
    <property type="protein sequence ID" value="AIG97906.1"/>
    <property type="molecule type" value="Genomic_DNA"/>
</dbReference>
<evidence type="ECO:0000259" key="4">
    <source>
        <dbReference type="Pfam" id="PF03241"/>
    </source>
</evidence>
<dbReference type="InterPro" id="IPR024674">
    <property type="entry name" value="HpaB/PvcC/4-BUDH_N"/>
</dbReference>
<feature type="domain" description="HpaB/PvcC/4-BUDH N-terminal" evidence="5">
    <location>
        <begin position="3"/>
        <end position="266"/>
    </location>
</feature>
<evidence type="ECO:0000256" key="3">
    <source>
        <dbReference type="ARBA" id="ARBA00023002"/>
    </source>
</evidence>
<dbReference type="InterPro" id="IPR024719">
    <property type="entry name" value="HpaB/PvcC/4-BUDH_C"/>
</dbReference>
<dbReference type="HOGENOM" id="CLU_023920_1_0_2"/>
<feature type="domain" description="HpaB/PvcC/4-BUDH C-terminal" evidence="4">
    <location>
        <begin position="276"/>
        <end position="470"/>
    </location>
</feature>
<dbReference type="RefSeq" id="WP_010878527.1">
    <property type="nucleotide sequence ID" value="NZ_CP006577.1"/>
</dbReference>
<dbReference type="PIRSF" id="PIRSF000331">
    <property type="entry name" value="HpaA_HpaB"/>
    <property type="match status" value="1"/>
</dbReference>
<name>A0A075WD14_ARCFL</name>
<gene>
    <name evidence="6" type="ORF">AFULGI_00011230</name>
</gene>
<dbReference type="GeneID" id="24794635"/>
<keyword evidence="1" id="KW-0285">Flavoprotein</keyword>
<dbReference type="Pfam" id="PF11794">
    <property type="entry name" value="HpaB_N"/>
    <property type="match status" value="1"/>
</dbReference>
<dbReference type="GO" id="GO:0052881">
    <property type="term" value="F:4-hydroxyphenylacetate 3-monooxygenase activity"/>
    <property type="evidence" value="ECO:0007669"/>
    <property type="project" value="UniProtKB-EC"/>
</dbReference>
<dbReference type="Gene3D" id="1.20.140.10">
    <property type="entry name" value="Butyryl-CoA Dehydrogenase, subunit A, domain 3"/>
    <property type="match status" value="1"/>
</dbReference>
<evidence type="ECO:0000256" key="1">
    <source>
        <dbReference type="ARBA" id="ARBA00022630"/>
    </source>
</evidence>
<dbReference type="InterPro" id="IPR046373">
    <property type="entry name" value="Acyl-CoA_Oxase/DH_mid-dom_sf"/>
</dbReference>
<proteinExistence type="predicted"/>
<dbReference type="KEGG" id="afg:AFULGI_00011230"/>
<evidence type="ECO:0000313" key="7">
    <source>
        <dbReference type="Proteomes" id="UP000028501"/>
    </source>
</evidence>
<dbReference type="AlphaFoldDB" id="A0A075WD14"/>
<evidence type="ECO:0000259" key="5">
    <source>
        <dbReference type="Pfam" id="PF11794"/>
    </source>
</evidence>
<protein>
    <submittedName>
        <fullName evidence="6">Aromatic ring hydroxylase</fullName>
        <ecNumber evidence="6">1.14.14.9</ecNumber>
    </submittedName>
</protein>
<dbReference type="Gene3D" id="2.40.110.10">
    <property type="entry name" value="Butyryl-CoA Dehydrogenase, subunit A, domain 2"/>
    <property type="match status" value="1"/>
</dbReference>
<keyword evidence="3 6" id="KW-0560">Oxidoreductase</keyword>
<dbReference type="SUPFAM" id="SSF56645">
    <property type="entry name" value="Acyl-CoA dehydrogenase NM domain-like"/>
    <property type="match status" value="1"/>
</dbReference>
<dbReference type="PANTHER" id="PTHR36117">
    <property type="entry name" value="4-HYDROXYPHENYLACETATE 3-MONOOXYGENASE-RELATED"/>
    <property type="match status" value="1"/>
</dbReference>
<dbReference type="InterPro" id="IPR036250">
    <property type="entry name" value="AcylCo_DH-like_C"/>
</dbReference>
<dbReference type="Gene3D" id="1.10.3140.10">
    <property type="entry name" value="4-hydroxybutyryl-coa dehydratase, domain 1"/>
    <property type="match status" value="1"/>
</dbReference>
<reference evidence="6 7" key="1">
    <citation type="submission" date="2013-07" db="EMBL/GenBank/DDBJ databases">
        <title>Genome of Archaeoglobus fulgidus.</title>
        <authorList>
            <person name="Fiebig A."/>
            <person name="Birkeland N.-K."/>
        </authorList>
    </citation>
    <scope>NUCLEOTIDE SEQUENCE [LARGE SCALE GENOMIC DNA]</scope>
    <source>
        <strain evidence="6 7">DSM 8774</strain>
    </source>
</reference>
<dbReference type="InterPro" id="IPR004925">
    <property type="entry name" value="HpaB/PvcC/4-BUDH"/>
</dbReference>
<organism evidence="6 7">
    <name type="scientific">Archaeoglobus fulgidus DSM 8774</name>
    <dbReference type="NCBI Taxonomy" id="1344584"/>
    <lineage>
        <taxon>Archaea</taxon>
        <taxon>Methanobacteriati</taxon>
        <taxon>Methanobacteriota</taxon>
        <taxon>Archaeoglobi</taxon>
        <taxon>Archaeoglobales</taxon>
        <taxon>Archaeoglobaceae</taxon>
        <taxon>Archaeoglobus</taxon>
    </lineage>
</organism>
<evidence type="ECO:0000313" key="6">
    <source>
        <dbReference type="EMBL" id="AIG97906.1"/>
    </source>
</evidence>